<evidence type="ECO:0000256" key="5">
    <source>
        <dbReference type="ARBA" id="ARBA00022694"/>
    </source>
</evidence>
<comment type="similarity">
    <text evidence="1 8">Belongs to the RNase PH family.</text>
</comment>
<name>A0A1G8SPD7_9CLOT</name>
<dbReference type="CDD" id="cd11362">
    <property type="entry name" value="RNase_PH_bact"/>
    <property type="match status" value="1"/>
</dbReference>
<dbReference type="SUPFAM" id="SSF54211">
    <property type="entry name" value="Ribosomal protein S5 domain 2-like"/>
    <property type="match status" value="1"/>
</dbReference>
<dbReference type="GO" id="GO:0000175">
    <property type="term" value="F:3'-5'-RNA exonuclease activity"/>
    <property type="evidence" value="ECO:0007669"/>
    <property type="project" value="UniProtKB-UniRule"/>
</dbReference>
<dbReference type="HAMAP" id="MF_00564">
    <property type="entry name" value="RNase_PH"/>
    <property type="match status" value="1"/>
</dbReference>
<evidence type="ECO:0000256" key="8">
    <source>
        <dbReference type="HAMAP-Rule" id="MF_00564"/>
    </source>
</evidence>
<feature type="binding site" evidence="8">
    <location>
        <position position="86"/>
    </location>
    <ligand>
        <name>phosphate</name>
        <dbReference type="ChEBI" id="CHEBI:43474"/>
        <note>substrate</note>
    </ligand>
</feature>
<evidence type="ECO:0000256" key="1">
    <source>
        <dbReference type="ARBA" id="ARBA00006678"/>
    </source>
</evidence>
<dbReference type="GO" id="GO:0031125">
    <property type="term" value="P:rRNA 3'-end processing"/>
    <property type="evidence" value="ECO:0007669"/>
    <property type="project" value="UniProtKB-ARBA"/>
</dbReference>
<dbReference type="InterPro" id="IPR027408">
    <property type="entry name" value="PNPase/RNase_PH_dom_sf"/>
</dbReference>
<dbReference type="Proteomes" id="UP000183255">
    <property type="component" value="Unassembled WGS sequence"/>
</dbReference>
<dbReference type="PANTHER" id="PTHR11953">
    <property type="entry name" value="EXOSOME COMPLEX COMPONENT"/>
    <property type="match status" value="1"/>
</dbReference>
<feature type="domain" description="Exoribonuclease phosphorolytic" evidence="10">
    <location>
        <begin position="157"/>
        <end position="223"/>
    </location>
</feature>
<dbReference type="PANTHER" id="PTHR11953:SF0">
    <property type="entry name" value="EXOSOME COMPLEX COMPONENT RRP41"/>
    <property type="match status" value="1"/>
</dbReference>
<dbReference type="InterPro" id="IPR018336">
    <property type="entry name" value="RNase_PH_CS"/>
</dbReference>
<evidence type="ECO:0000256" key="4">
    <source>
        <dbReference type="ARBA" id="ARBA00022679"/>
    </source>
</evidence>
<accession>A0A1G8SPD7</accession>
<evidence type="ECO:0000256" key="3">
    <source>
        <dbReference type="ARBA" id="ARBA00022555"/>
    </source>
</evidence>
<protein>
    <recommendedName>
        <fullName evidence="8">Ribonuclease PH</fullName>
        <shortName evidence="8">RNase PH</shortName>
        <ecNumber evidence="8">2.7.7.56</ecNumber>
    </recommendedName>
    <alternativeName>
        <fullName evidence="8">tRNA nucleotidyltransferase</fullName>
    </alternativeName>
</protein>
<keyword evidence="3 8" id="KW-0820">tRNA-binding</keyword>
<gene>
    <name evidence="8" type="primary">rph</name>
    <name evidence="11" type="ORF">SAMN05421804_11324</name>
</gene>
<dbReference type="InterPro" id="IPR015847">
    <property type="entry name" value="ExoRNase_PH_dom2"/>
</dbReference>
<comment type="subunit">
    <text evidence="8">Homohexameric ring arranged as a trimer of dimers.</text>
</comment>
<keyword evidence="4 8" id="KW-0808">Transferase</keyword>
<comment type="function">
    <text evidence="8">Phosphorolytic 3'-5' exoribonuclease that plays an important role in tRNA 3'-end maturation. Removes nucleotide residues following the 3'-CCA terminus of tRNAs; can also add nucleotides to the ends of RNA molecules by using nucleoside diphosphates as substrates, but this may not be physiologically important. Probably plays a role in initiation of 16S rRNA degradation (leading to ribosome degradation) during starvation.</text>
</comment>
<evidence type="ECO:0000256" key="6">
    <source>
        <dbReference type="ARBA" id="ARBA00022695"/>
    </source>
</evidence>
<feature type="domain" description="Exoribonuclease phosphorolytic" evidence="9">
    <location>
        <begin position="10"/>
        <end position="140"/>
    </location>
</feature>
<organism evidence="11 12">
    <name type="scientific">Proteiniclasticum ruminis</name>
    <dbReference type="NCBI Taxonomy" id="398199"/>
    <lineage>
        <taxon>Bacteria</taxon>
        <taxon>Bacillati</taxon>
        <taxon>Bacillota</taxon>
        <taxon>Clostridia</taxon>
        <taxon>Eubacteriales</taxon>
        <taxon>Clostridiaceae</taxon>
        <taxon>Proteiniclasticum</taxon>
    </lineage>
</organism>
<dbReference type="Pfam" id="PF01138">
    <property type="entry name" value="RNase_PH"/>
    <property type="match status" value="1"/>
</dbReference>
<dbReference type="NCBIfam" id="TIGR01966">
    <property type="entry name" value="RNasePH"/>
    <property type="match status" value="1"/>
</dbReference>
<dbReference type="InterPro" id="IPR001247">
    <property type="entry name" value="ExoRNase_PH_dom1"/>
</dbReference>
<dbReference type="EMBL" id="FNDZ01000013">
    <property type="protein sequence ID" value="SDJ31024.1"/>
    <property type="molecule type" value="Genomic_DNA"/>
</dbReference>
<dbReference type="PROSITE" id="PS01277">
    <property type="entry name" value="RIBONUCLEASE_PH"/>
    <property type="match status" value="1"/>
</dbReference>
<evidence type="ECO:0000259" key="9">
    <source>
        <dbReference type="Pfam" id="PF01138"/>
    </source>
</evidence>
<dbReference type="RefSeq" id="WP_031577464.1">
    <property type="nucleotide sequence ID" value="NZ_DAMANS010000049.1"/>
</dbReference>
<dbReference type="GO" id="GO:0016075">
    <property type="term" value="P:rRNA catabolic process"/>
    <property type="evidence" value="ECO:0007669"/>
    <property type="project" value="UniProtKB-UniRule"/>
</dbReference>
<dbReference type="Pfam" id="PF03725">
    <property type="entry name" value="RNase_PH_C"/>
    <property type="match status" value="1"/>
</dbReference>
<dbReference type="InterPro" id="IPR050080">
    <property type="entry name" value="RNase_PH"/>
</dbReference>
<keyword evidence="2 8" id="KW-0698">rRNA processing</keyword>
<dbReference type="GO" id="GO:0009022">
    <property type="term" value="F:tRNA nucleotidyltransferase activity"/>
    <property type="evidence" value="ECO:0007669"/>
    <property type="project" value="UniProtKB-UniRule"/>
</dbReference>
<dbReference type="GO" id="GO:0000049">
    <property type="term" value="F:tRNA binding"/>
    <property type="evidence" value="ECO:0007669"/>
    <property type="project" value="UniProtKB-UniRule"/>
</dbReference>
<dbReference type="EC" id="2.7.7.56" evidence="8"/>
<reference evidence="11 12" key="1">
    <citation type="submission" date="2016-10" db="EMBL/GenBank/DDBJ databases">
        <authorList>
            <person name="de Groot N.N."/>
        </authorList>
    </citation>
    <scope>NUCLEOTIDE SEQUENCE [LARGE SCALE GENOMIC DNA]</scope>
    <source>
        <strain evidence="11 12">CGMCC 1.5058</strain>
    </source>
</reference>
<dbReference type="SUPFAM" id="SSF55666">
    <property type="entry name" value="Ribonuclease PH domain 2-like"/>
    <property type="match status" value="1"/>
</dbReference>
<dbReference type="Gene3D" id="3.30.230.70">
    <property type="entry name" value="GHMP Kinase, N-terminal domain"/>
    <property type="match status" value="1"/>
</dbReference>
<evidence type="ECO:0000259" key="10">
    <source>
        <dbReference type="Pfam" id="PF03725"/>
    </source>
</evidence>
<dbReference type="InterPro" id="IPR002381">
    <property type="entry name" value="RNase_PH_bac-type"/>
</dbReference>
<comment type="catalytic activity">
    <reaction evidence="8">
        <text>tRNA(n+1) + phosphate = tRNA(n) + a ribonucleoside 5'-diphosphate</text>
        <dbReference type="Rhea" id="RHEA:10628"/>
        <dbReference type="Rhea" id="RHEA-COMP:17343"/>
        <dbReference type="Rhea" id="RHEA-COMP:17344"/>
        <dbReference type="ChEBI" id="CHEBI:43474"/>
        <dbReference type="ChEBI" id="CHEBI:57930"/>
        <dbReference type="ChEBI" id="CHEBI:173114"/>
        <dbReference type="EC" id="2.7.7.56"/>
    </reaction>
</comment>
<evidence type="ECO:0000256" key="7">
    <source>
        <dbReference type="ARBA" id="ARBA00022884"/>
    </source>
</evidence>
<dbReference type="AlphaFoldDB" id="A0A1G8SPD7"/>
<proteinExistence type="inferred from homology"/>
<dbReference type="GO" id="GO:0008033">
    <property type="term" value="P:tRNA processing"/>
    <property type="evidence" value="ECO:0007669"/>
    <property type="project" value="UniProtKB-UniRule"/>
</dbReference>
<keyword evidence="5 8" id="KW-0819">tRNA processing</keyword>
<keyword evidence="6 8" id="KW-0548">Nucleotidyltransferase</keyword>
<evidence type="ECO:0000313" key="11">
    <source>
        <dbReference type="EMBL" id="SDJ31024.1"/>
    </source>
</evidence>
<dbReference type="InterPro" id="IPR020568">
    <property type="entry name" value="Ribosomal_Su5_D2-typ_SF"/>
</dbReference>
<evidence type="ECO:0000256" key="2">
    <source>
        <dbReference type="ARBA" id="ARBA00022552"/>
    </source>
</evidence>
<dbReference type="FunFam" id="3.30.230.70:FF:000003">
    <property type="entry name" value="Ribonuclease PH"/>
    <property type="match status" value="1"/>
</dbReference>
<sequence>MRFDGRKSDETRQIKMTRGFTKHAQGSVLIEMGDTKVLCTAMVEEKVPMFLKGSGKGWVTAEYAMLPSSTQTRKNRDIAKLRLDGRSTEIQRLIGRSLRSVMNLEALGERTVWIDCDVIQADGGTRCASITGAFVALVDALNAIDKETPFETYPLQGMVSAVSVGIHEDGAILDLNYVEDSSCMVDMNVIMNHKGEYIELQGTGEERPFTAKELTALLTLGEKGNKDLQNFVKETLGSDLGRIEF</sequence>
<keyword evidence="7" id="KW-0694">RNA-binding</keyword>
<feature type="binding site" evidence="8">
    <location>
        <begin position="124"/>
        <end position="126"/>
    </location>
    <ligand>
        <name>phosphate</name>
        <dbReference type="ChEBI" id="CHEBI:43474"/>
        <note>substrate</note>
    </ligand>
</feature>
<evidence type="ECO:0000313" key="12">
    <source>
        <dbReference type="Proteomes" id="UP000183255"/>
    </source>
</evidence>
<dbReference type="InterPro" id="IPR036345">
    <property type="entry name" value="ExoRNase_PH_dom2_sf"/>
</dbReference>